<evidence type="ECO:0000313" key="2">
    <source>
        <dbReference type="EMBL" id="KRX89106.1"/>
    </source>
</evidence>
<dbReference type="Proteomes" id="UP000054815">
    <property type="component" value="Unassembled WGS sequence"/>
</dbReference>
<accession>A0A0V0XME2</accession>
<evidence type="ECO:0000256" key="1">
    <source>
        <dbReference type="SAM" id="Phobius"/>
    </source>
</evidence>
<feature type="transmembrane region" description="Helical" evidence="1">
    <location>
        <begin position="110"/>
        <end position="131"/>
    </location>
</feature>
<feature type="transmembrane region" description="Helical" evidence="1">
    <location>
        <begin position="156"/>
        <end position="177"/>
    </location>
</feature>
<comment type="caution">
    <text evidence="2">The sequence shown here is derived from an EMBL/GenBank/DDBJ whole genome shotgun (WGS) entry which is preliminary data.</text>
</comment>
<name>A0A0V0XME2_TRIPS</name>
<gene>
    <name evidence="2" type="ORF">T4E_1927</name>
</gene>
<sequence length="221" mass="24357">MHGPPPGWALSFGASARDDTATKTARKFSQSKLYWTVHFPLPTGDPRSGDSVQKSIFVQLACQHWPAFRKQGQNPPNLASASDRRFSGCTTTAPTDHLVLLHFHLHLLQLFLLLRLLLLLFLFLATTAWLLDNRLTTPLAPIPKRPSFYWTDAHHTAGLCLRFLFFFATAILATCLSTTNCSIVASRLASYGGGSGRVNCFYLLLFDVTAMTNGAVTCDGI</sequence>
<dbReference type="EMBL" id="JYDU01000210">
    <property type="protein sequence ID" value="KRX89106.1"/>
    <property type="molecule type" value="Genomic_DNA"/>
</dbReference>
<dbReference type="AlphaFoldDB" id="A0A0V0XME2"/>
<proteinExistence type="predicted"/>
<keyword evidence="1" id="KW-0472">Membrane</keyword>
<protein>
    <submittedName>
        <fullName evidence="2">Uncharacterized protein</fullName>
    </submittedName>
</protein>
<keyword evidence="1" id="KW-0812">Transmembrane</keyword>
<evidence type="ECO:0000313" key="3">
    <source>
        <dbReference type="Proteomes" id="UP000054815"/>
    </source>
</evidence>
<keyword evidence="1" id="KW-1133">Transmembrane helix</keyword>
<organism evidence="2 3">
    <name type="scientific">Trichinella pseudospiralis</name>
    <name type="common">Parasitic roundworm</name>
    <dbReference type="NCBI Taxonomy" id="6337"/>
    <lineage>
        <taxon>Eukaryota</taxon>
        <taxon>Metazoa</taxon>
        <taxon>Ecdysozoa</taxon>
        <taxon>Nematoda</taxon>
        <taxon>Enoplea</taxon>
        <taxon>Dorylaimia</taxon>
        <taxon>Trichinellida</taxon>
        <taxon>Trichinellidae</taxon>
        <taxon>Trichinella</taxon>
    </lineage>
</organism>
<reference evidence="2 3" key="1">
    <citation type="submission" date="2015-01" db="EMBL/GenBank/DDBJ databases">
        <title>Evolution of Trichinella species and genotypes.</title>
        <authorList>
            <person name="Korhonen P.K."/>
            <person name="Edoardo P."/>
            <person name="Giuseppe L.R."/>
            <person name="Gasser R.B."/>
        </authorList>
    </citation>
    <scope>NUCLEOTIDE SEQUENCE [LARGE SCALE GENOMIC DNA]</scope>
    <source>
        <strain evidence="2">ISS141</strain>
    </source>
</reference>